<accession>A0A512C461</accession>
<keyword evidence="2" id="KW-1185">Reference proteome</keyword>
<organism evidence="1 2">
    <name type="scientific">Microvirga aerophila</name>
    <dbReference type="NCBI Taxonomy" id="670291"/>
    <lineage>
        <taxon>Bacteria</taxon>
        <taxon>Pseudomonadati</taxon>
        <taxon>Pseudomonadota</taxon>
        <taxon>Alphaproteobacteria</taxon>
        <taxon>Hyphomicrobiales</taxon>
        <taxon>Methylobacteriaceae</taxon>
        <taxon>Microvirga</taxon>
    </lineage>
</organism>
<gene>
    <name evidence="1" type="ORF">MAE02_66890</name>
</gene>
<dbReference type="RefSeq" id="WP_276509045.1">
    <property type="nucleotide sequence ID" value="NZ_BJYU01000290.1"/>
</dbReference>
<dbReference type="Proteomes" id="UP000321085">
    <property type="component" value="Unassembled WGS sequence"/>
</dbReference>
<proteinExistence type="predicted"/>
<name>A0A512C461_9HYPH</name>
<evidence type="ECO:0000313" key="2">
    <source>
        <dbReference type="Proteomes" id="UP000321085"/>
    </source>
</evidence>
<evidence type="ECO:0000313" key="1">
    <source>
        <dbReference type="EMBL" id="GEO18993.1"/>
    </source>
</evidence>
<reference evidence="1 2" key="1">
    <citation type="submission" date="2019-07" db="EMBL/GenBank/DDBJ databases">
        <title>Whole genome shotgun sequence of Microvirga aerophila NBRC 106136.</title>
        <authorList>
            <person name="Hosoyama A."/>
            <person name="Uohara A."/>
            <person name="Ohji S."/>
            <person name="Ichikawa N."/>
        </authorList>
    </citation>
    <scope>NUCLEOTIDE SEQUENCE [LARGE SCALE GENOMIC DNA]</scope>
    <source>
        <strain evidence="1 2">NBRC 106136</strain>
    </source>
</reference>
<sequence length="40" mass="4765">MAVTRHRTLKEIDRYSRGYARQQRAEAIRDKGIKKYEQAA</sequence>
<protein>
    <submittedName>
        <fullName evidence="1">Uncharacterized protein</fullName>
    </submittedName>
</protein>
<comment type="caution">
    <text evidence="1">The sequence shown here is derived from an EMBL/GenBank/DDBJ whole genome shotgun (WGS) entry which is preliminary data.</text>
</comment>
<dbReference type="AlphaFoldDB" id="A0A512C461"/>
<dbReference type="EMBL" id="BJYU01000290">
    <property type="protein sequence ID" value="GEO18993.1"/>
    <property type="molecule type" value="Genomic_DNA"/>
</dbReference>